<feature type="transmembrane region" description="Helical" evidence="5">
    <location>
        <begin position="101"/>
        <end position="125"/>
    </location>
</feature>
<dbReference type="GO" id="GO:0016020">
    <property type="term" value="C:membrane"/>
    <property type="evidence" value="ECO:0007669"/>
    <property type="project" value="UniProtKB-SubCell"/>
</dbReference>
<feature type="transmembrane region" description="Helical" evidence="5">
    <location>
        <begin position="399"/>
        <end position="415"/>
    </location>
</feature>
<keyword evidence="3 5" id="KW-1133">Transmembrane helix</keyword>
<feature type="transmembrane region" description="Helical" evidence="5">
    <location>
        <begin position="347"/>
        <end position="366"/>
    </location>
</feature>
<feature type="transmembrane region" description="Helical" evidence="5">
    <location>
        <begin position="187"/>
        <end position="204"/>
    </location>
</feature>
<dbReference type="Pfam" id="PF13520">
    <property type="entry name" value="AA_permease_2"/>
    <property type="match status" value="1"/>
</dbReference>
<evidence type="ECO:0000256" key="2">
    <source>
        <dbReference type="ARBA" id="ARBA00022692"/>
    </source>
</evidence>
<protein>
    <recommendedName>
        <fullName evidence="8">Amino acid permease/ SLC12A domain-containing protein</fullName>
    </recommendedName>
</protein>
<name>A0A9W5YWK8_9EURO</name>
<dbReference type="PANTHER" id="PTHR11785">
    <property type="entry name" value="AMINO ACID TRANSPORTER"/>
    <property type="match status" value="1"/>
</dbReference>
<dbReference type="Gene3D" id="1.20.1740.10">
    <property type="entry name" value="Amino acid/polyamine transporter I"/>
    <property type="match status" value="1"/>
</dbReference>
<feature type="transmembrane region" description="Helical" evidence="5">
    <location>
        <begin position="61"/>
        <end position="81"/>
    </location>
</feature>
<evidence type="ECO:0000256" key="5">
    <source>
        <dbReference type="SAM" id="Phobius"/>
    </source>
</evidence>
<proteinExistence type="predicted"/>
<dbReference type="InterPro" id="IPR050598">
    <property type="entry name" value="AminoAcid_Transporter"/>
</dbReference>
<gene>
    <name evidence="6" type="ORF">AbraCBS73388_000826</name>
</gene>
<dbReference type="EMBL" id="BROQ01000109">
    <property type="protein sequence ID" value="GKZ25360.1"/>
    <property type="molecule type" value="Genomic_DNA"/>
</dbReference>
<comment type="subcellular location">
    <subcellularLocation>
        <location evidence="1">Membrane</location>
        <topology evidence="1">Multi-pass membrane protein</topology>
    </subcellularLocation>
</comment>
<dbReference type="FunFam" id="1.20.1740.10:FF:000025">
    <property type="entry name" value="High-affinity methionine permease"/>
    <property type="match status" value="1"/>
</dbReference>
<feature type="transmembrane region" description="Helical" evidence="5">
    <location>
        <begin position="421"/>
        <end position="443"/>
    </location>
</feature>
<evidence type="ECO:0008006" key="8">
    <source>
        <dbReference type="Google" id="ProtNLM"/>
    </source>
</evidence>
<organism evidence="6 7">
    <name type="scientific">Aspergillus brasiliensis</name>
    <dbReference type="NCBI Taxonomy" id="319629"/>
    <lineage>
        <taxon>Eukaryota</taxon>
        <taxon>Fungi</taxon>
        <taxon>Dikarya</taxon>
        <taxon>Ascomycota</taxon>
        <taxon>Pezizomycotina</taxon>
        <taxon>Eurotiomycetes</taxon>
        <taxon>Eurotiomycetidae</taxon>
        <taxon>Eurotiales</taxon>
        <taxon>Aspergillaceae</taxon>
        <taxon>Aspergillus</taxon>
        <taxon>Aspergillus subgen. Circumdati</taxon>
    </lineage>
</organism>
<keyword evidence="2 5" id="KW-0812">Transmembrane</keyword>
<dbReference type="GO" id="GO:0015179">
    <property type="term" value="F:L-amino acid transmembrane transporter activity"/>
    <property type="evidence" value="ECO:0007669"/>
    <property type="project" value="TreeGrafter"/>
</dbReference>
<feature type="transmembrane region" description="Helical" evidence="5">
    <location>
        <begin position="494"/>
        <end position="516"/>
    </location>
</feature>
<feature type="transmembrane region" description="Helical" evidence="5">
    <location>
        <begin position="296"/>
        <end position="317"/>
    </location>
</feature>
<evidence type="ECO:0000256" key="1">
    <source>
        <dbReference type="ARBA" id="ARBA00004141"/>
    </source>
</evidence>
<reference evidence="6" key="1">
    <citation type="submission" date="2022-07" db="EMBL/GenBank/DDBJ databases">
        <title>Taxonomy of Aspergillus series Nigri: significant species reduction supported by multi-species coalescent approaches.</title>
        <authorList>
            <person name="Bian C."/>
            <person name="Kusuya Y."/>
            <person name="Sklenar F."/>
            <person name="D'hooge E."/>
            <person name="Yaguchi T."/>
            <person name="Takahashi H."/>
            <person name="Hubka V."/>
        </authorList>
    </citation>
    <scope>NUCLEOTIDE SEQUENCE</scope>
    <source>
        <strain evidence="6">CBS 733.88</strain>
    </source>
</reference>
<evidence type="ECO:0000256" key="4">
    <source>
        <dbReference type="ARBA" id="ARBA00023136"/>
    </source>
</evidence>
<feature type="transmembrane region" description="Helical" evidence="5">
    <location>
        <begin position="256"/>
        <end position="275"/>
    </location>
</feature>
<dbReference type="AlphaFoldDB" id="A0A9W5YWK8"/>
<sequence length="583" mass="63434">MGFLPFTTKAEEAGATSEQASDTASVIEDGNLQYTVDAGANSSKRTYQEASGAPIESKSPLGYSVGAVTVIFLNLSKMIGTGVFSTPSTVLEGAGSVGLSLFYWVIGFFMAASMLSVYMEFVSYFPSRSGSEVVYLEQAYPRPKYFFPTVFAMQTVLFSFSSSNAVVLAQYLFKLADADSTPWKEKGVAVAAYTVSVLMLAFNTKWSLRVANAIGVVKLVTLIFIGIAGFVVLGGHTPVKDPLVNFRDAFSGTSGATVYGATNALVKVMFSYAGYENACNVVNEVKDPVKTLRWSAPVALFMTAVLYILANIAYFSAASKEEILNSDVTAASLFFEKVFGTSGASRALNVLVCLSALGNLLAVLIGQSRMLRECGRQGVLPFTAFWTSTRPFGTPLGPYFLKWALTVIMIIAPPAGDAFNFIVDLSIYPSNAFNFLLATGILITRHRRQRLNFPPSGYRAWTISVYFAILSSLYMLVAPWYPPSTGADGGDVSFWYATYCVVGIAIIAACGVYYYLWIKVFPRIGGYELRQTIIHVGGDAAAHKLVRVPKSQVEEWDREHDASGRVRRRLHTTEIVTKTEETA</sequence>
<dbReference type="PANTHER" id="PTHR11785:SF353">
    <property type="entry name" value="METHIONINE TRANSPORTER (EUROFUNG)"/>
    <property type="match status" value="1"/>
</dbReference>
<dbReference type="Proteomes" id="UP001143548">
    <property type="component" value="Unassembled WGS sequence"/>
</dbReference>
<comment type="caution">
    <text evidence="6">The sequence shown here is derived from an EMBL/GenBank/DDBJ whole genome shotgun (WGS) entry which is preliminary data.</text>
</comment>
<evidence type="ECO:0000313" key="6">
    <source>
        <dbReference type="EMBL" id="GKZ25360.1"/>
    </source>
</evidence>
<evidence type="ECO:0000256" key="3">
    <source>
        <dbReference type="ARBA" id="ARBA00022989"/>
    </source>
</evidence>
<accession>A0A9W5YWK8</accession>
<keyword evidence="4 5" id="KW-0472">Membrane</keyword>
<dbReference type="InterPro" id="IPR002293">
    <property type="entry name" value="AA/rel_permease1"/>
</dbReference>
<feature type="transmembrane region" description="Helical" evidence="5">
    <location>
        <begin position="216"/>
        <end position="236"/>
    </location>
</feature>
<feature type="transmembrane region" description="Helical" evidence="5">
    <location>
        <begin position="145"/>
        <end position="167"/>
    </location>
</feature>
<feature type="transmembrane region" description="Helical" evidence="5">
    <location>
        <begin position="463"/>
        <end position="482"/>
    </location>
</feature>
<evidence type="ECO:0000313" key="7">
    <source>
        <dbReference type="Proteomes" id="UP001143548"/>
    </source>
</evidence>